<dbReference type="Gramene" id="PRQ54742">
    <property type="protein sequence ID" value="PRQ54742"/>
    <property type="gene ID" value="RchiOBHm_Chr1g0317071"/>
</dbReference>
<name>A0A2P6S7T4_ROSCH</name>
<sequence>MILNNPIWKTNFSVQWKRTASDFYSPKNFASFPCFPNFQFQSWVLANFKVTSLFSLNFFKFEF</sequence>
<dbReference type="Proteomes" id="UP000238479">
    <property type="component" value="Chromosome 1"/>
</dbReference>
<dbReference type="AlphaFoldDB" id="A0A2P6S7T4"/>
<organism evidence="1 2">
    <name type="scientific">Rosa chinensis</name>
    <name type="common">China rose</name>
    <dbReference type="NCBI Taxonomy" id="74649"/>
    <lineage>
        <taxon>Eukaryota</taxon>
        <taxon>Viridiplantae</taxon>
        <taxon>Streptophyta</taxon>
        <taxon>Embryophyta</taxon>
        <taxon>Tracheophyta</taxon>
        <taxon>Spermatophyta</taxon>
        <taxon>Magnoliopsida</taxon>
        <taxon>eudicotyledons</taxon>
        <taxon>Gunneridae</taxon>
        <taxon>Pentapetalae</taxon>
        <taxon>rosids</taxon>
        <taxon>fabids</taxon>
        <taxon>Rosales</taxon>
        <taxon>Rosaceae</taxon>
        <taxon>Rosoideae</taxon>
        <taxon>Rosoideae incertae sedis</taxon>
        <taxon>Rosa</taxon>
    </lineage>
</organism>
<proteinExistence type="predicted"/>
<protein>
    <submittedName>
        <fullName evidence="1">Uncharacterized protein</fullName>
    </submittedName>
</protein>
<reference evidence="1 2" key="1">
    <citation type="journal article" date="2018" name="Nat. Genet.">
        <title>The Rosa genome provides new insights in the design of modern roses.</title>
        <authorList>
            <person name="Bendahmane M."/>
        </authorList>
    </citation>
    <scope>NUCLEOTIDE SEQUENCE [LARGE SCALE GENOMIC DNA]</scope>
    <source>
        <strain evidence="2">cv. Old Blush</strain>
    </source>
</reference>
<dbReference type="EMBL" id="PDCK01000039">
    <property type="protein sequence ID" value="PRQ54742.1"/>
    <property type="molecule type" value="Genomic_DNA"/>
</dbReference>
<keyword evidence="2" id="KW-1185">Reference proteome</keyword>
<accession>A0A2P6S7T4</accession>
<comment type="caution">
    <text evidence="1">The sequence shown here is derived from an EMBL/GenBank/DDBJ whole genome shotgun (WGS) entry which is preliminary data.</text>
</comment>
<evidence type="ECO:0000313" key="1">
    <source>
        <dbReference type="EMBL" id="PRQ54742.1"/>
    </source>
</evidence>
<evidence type="ECO:0000313" key="2">
    <source>
        <dbReference type="Proteomes" id="UP000238479"/>
    </source>
</evidence>
<gene>
    <name evidence="1" type="ORF">RchiOBHm_Chr1g0317071</name>
</gene>